<evidence type="ECO:0000256" key="2">
    <source>
        <dbReference type="ARBA" id="ARBA00002184"/>
    </source>
</evidence>
<feature type="signal peptide" evidence="15">
    <location>
        <begin position="1"/>
        <end position="33"/>
    </location>
</feature>
<evidence type="ECO:0000256" key="12">
    <source>
        <dbReference type="ARBA" id="ARBA00031184"/>
    </source>
</evidence>
<proteinExistence type="inferred from homology"/>
<comment type="similarity">
    <text evidence="3 14">Belongs to the peptidase M16 family.</text>
</comment>
<evidence type="ECO:0000256" key="14">
    <source>
        <dbReference type="RuleBase" id="RU004447"/>
    </source>
</evidence>
<comment type="caution">
    <text evidence="20">The sequence shown here is derived from an EMBL/GenBank/DDBJ whole genome shotgun (WGS) entry which is preliminary data.</text>
</comment>
<evidence type="ECO:0000313" key="21">
    <source>
        <dbReference type="Proteomes" id="UP000070282"/>
    </source>
</evidence>
<comment type="function">
    <text evidence="2">Endopeptidase that degrades small peptides of less than 7 kDa, such as glucagon and insulin.</text>
</comment>
<dbReference type="Pfam" id="PF00675">
    <property type="entry name" value="Peptidase_M16"/>
    <property type="match status" value="1"/>
</dbReference>
<evidence type="ECO:0000256" key="4">
    <source>
        <dbReference type="ARBA" id="ARBA00012449"/>
    </source>
</evidence>
<dbReference type="AlphaFoldDB" id="A0A137S5F3"/>
<evidence type="ECO:0000259" key="16">
    <source>
        <dbReference type="Pfam" id="PF00675"/>
    </source>
</evidence>
<evidence type="ECO:0000313" key="20">
    <source>
        <dbReference type="EMBL" id="KXO07660.1"/>
    </source>
</evidence>
<evidence type="ECO:0000256" key="11">
    <source>
        <dbReference type="ARBA" id="ARBA00029597"/>
    </source>
</evidence>
<dbReference type="GO" id="GO:0005737">
    <property type="term" value="C:cytoplasm"/>
    <property type="evidence" value="ECO:0007669"/>
    <property type="project" value="UniProtKB-ARBA"/>
</dbReference>
<dbReference type="EC" id="3.4.24.55" evidence="4"/>
<dbReference type="InterPro" id="IPR001431">
    <property type="entry name" value="Pept_M16_Zn_BS"/>
</dbReference>
<dbReference type="InterPro" id="IPR050626">
    <property type="entry name" value="Peptidase_M16"/>
</dbReference>
<feature type="chain" id="PRO_5007480243" description="Protease 3" evidence="15">
    <location>
        <begin position="34"/>
        <end position="950"/>
    </location>
</feature>
<evidence type="ECO:0000259" key="19">
    <source>
        <dbReference type="Pfam" id="PF22456"/>
    </source>
</evidence>
<dbReference type="InterPro" id="IPR007863">
    <property type="entry name" value="Peptidase_M16_C"/>
</dbReference>
<evidence type="ECO:0000259" key="18">
    <source>
        <dbReference type="Pfam" id="PF16187"/>
    </source>
</evidence>
<keyword evidence="7" id="KW-0479">Metal-binding</keyword>
<feature type="domain" description="Peptidase M16 C-terminal" evidence="17">
    <location>
        <begin position="219"/>
        <end position="396"/>
    </location>
</feature>
<keyword evidence="8 20" id="KW-0378">Hydrolase</keyword>
<evidence type="ECO:0000259" key="17">
    <source>
        <dbReference type="Pfam" id="PF05193"/>
    </source>
</evidence>
<dbReference type="PATRIC" id="fig|1306954.6.peg.1794"/>
<evidence type="ECO:0000256" key="13">
    <source>
        <dbReference type="ARBA" id="ARBA00033450"/>
    </source>
</evidence>
<evidence type="ECO:0000256" key="5">
    <source>
        <dbReference type="ARBA" id="ARBA00017565"/>
    </source>
</evidence>
<dbReference type="EMBL" id="LOCO01000021">
    <property type="protein sequence ID" value="KXO07660.1"/>
    <property type="molecule type" value="Genomic_DNA"/>
</dbReference>
<accession>A0A137S5F3</accession>
<comment type="cofactor">
    <cofactor evidence="1">
        <name>Zn(2+)</name>
        <dbReference type="ChEBI" id="CHEBI:29105"/>
    </cofactor>
</comment>
<dbReference type="RefSeq" id="WP_061333121.1">
    <property type="nucleotide sequence ID" value="NZ_LOCO01000021.1"/>
</dbReference>
<dbReference type="SUPFAM" id="SSF63411">
    <property type="entry name" value="LuxS/MPP-like metallohydrolase"/>
    <property type="match status" value="4"/>
</dbReference>
<dbReference type="FunFam" id="3.30.830.10:FF:000005">
    <property type="entry name" value="nardilysin isoform X1"/>
    <property type="match status" value="1"/>
</dbReference>
<keyword evidence="10" id="KW-0482">Metalloprotease</keyword>
<keyword evidence="6 20" id="KW-0645">Protease</keyword>
<keyword evidence="15" id="KW-0732">Signal</keyword>
<keyword evidence="21" id="KW-1185">Reference proteome</keyword>
<protein>
    <recommendedName>
        <fullName evidence="5">Protease 3</fullName>
        <ecNumber evidence="4">3.4.24.55</ecNumber>
    </recommendedName>
    <alternativeName>
        <fullName evidence="13">Pitrilysin</fullName>
    </alternativeName>
    <alternativeName>
        <fullName evidence="12">Protease III</fullName>
    </alternativeName>
    <alternativeName>
        <fullName evidence="11">Protease pi</fullName>
    </alternativeName>
</protein>
<organism evidence="20 21">
    <name type="scientific">Marinobacter excellens LAMA 842</name>
    <dbReference type="NCBI Taxonomy" id="1306954"/>
    <lineage>
        <taxon>Bacteria</taxon>
        <taxon>Pseudomonadati</taxon>
        <taxon>Pseudomonadota</taxon>
        <taxon>Gammaproteobacteria</taxon>
        <taxon>Pseudomonadales</taxon>
        <taxon>Marinobacteraceae</taxon>
        <taxon>Marinobacter</taxon>
    </lineage>
</organism>
<dbReference type="Pfam" id="PF05193">
    <property type="entry name" value="Peptidase_M16_C"/>
    <property type="match status" value="1"/>
</dbReference>
<dbReference type="InterPro" id="IPR054734">
    <property type="entry name" value="PqqF-like_C_4"/>
</dbReference>
<feature type="domain" description="Peptidase M16 middle/third" evidence="18">
    <location>
        <begin position="402"/>
        <end position="678"/>
    </location>
</feature>
<dbReference type="Gene3D" id="3.30.830.10">
    <property type="entry name" value="Metalloenzyme, LuxS/M16 peptidase-like"/>
    <property type="match status" value="4"/>
</dbReference>
<dbReference type="PROSITE" id="PS00143">
    <property type="entry name" value="INSULINASE"/>
    <property type="match status" value="1"/>
</dbReference>
<evidence type="ECO:0000256" key="7">
    <source>
        <dbReference type="ARBA" id="ARBA00022723"/>
    </source>
</evidence>
<name>A0A137S5F3_9GAMM</name>
<dbReference type="GO" id="GO:0006508">
    <property type="term" value="P:proteolysis"/>
    <property type="evidence" value="ECO:0007669"/>
    <property type="project" value="UniProtKB-KW"/>
</dbReference>
<evidence type="ECO:0000256" key="10">
    <source>
        <dbReference type="ARBA" id="ARBA00023049"/>
    </source>
</evidence>
<reference evidence="21" key="1">
    <citation type="submission" date="2015-12" db="EMBL/GenBank/DDBJ databases">
        <authorList>
            <person name="Lima A."/>
            <person name="Farahani Zayas N."/>
            <person name="Castro Da Silva M.A."/>
            <person name="Cabral A."/>
            <person name="Pessatti M.L."/>
        </authorList>
    </citation>
    <scope>NUCLEOTIDE SEQUENCE [LARGE SCALE GENOMIC DNA]</scope>
    <source>
        <strain evidence="21">LAMA 842</strain>
    </source>
</reference>
<gene>
    <name evidence="20" type="ORF">J122_3226</name>
</gene>
<dbReference type="Pfam" id="PF16187">
    <property type="entry name" value="Peptidase_M16_M"/>
    <property type="match status" value="1"/>
</dbReference>
<evidence type="ECO:0000256" key="8">
    <source>
        <dbReference type="ARBA" id="ARBA00022801"/>
    </source>
</evidence>
<evidence type="ECO:0000256" key="9">
    <source>
        <dbReference type="ARBA" id="ARBA00022833"/>
    </source>
</evidence>
<evidence type="ECO:0000256" key="15">
    <source>
        <dbReference type="SAM" id="SignalP"/>
    </source>
</evidence>
<dbReference type="GO" id="GO:0046872">
    <property type="term" value="F:metal ion binding"/>
    <property type="evidence" value="ECO:0007669"/>
    <property type="project" value="UniProtKB-KW"/>
</dbReference>
<dbReference type="InterPro" id="IPR011765">
    <property type="entry name" value="Pept_M16_N"/>
</dbReference>
<dbReference type="PANTHER" id="PTHR43690:SF18">
    <property type="entry name" value="INSULIN-DEGRADING ENZYME-RELATED"/>
    <property type="match status" value="1"/>
</dbReference>
<dbReference type="GO" id="GO:0004222">
    <property type="term" value="F:metalloendopeptidase activity"/>
    <property type="evidence" value="ECO:0007669"/>
    <property type="project" value="UniProtKB-EC"/>
</dbReference>
<dbReference type="PANTHER" id="PTHR43690">
    <property type="entry name" value="NARDILYSIN"/>
    <property type="match status" value="1"/>
</dbReference>
<feature type="domain" description="Peptidase M16 N-terminal" evidence="16">
    <location>
        <begin position="57"/>
        <end position="179"/>
    </location>
</feature>
<evidence type="ECO:0000256" key="1">
    <source>
        <dbReference type="ARBA" id="ARBA00001947"/>
    </source>
</evidence>
<dbReference type="Proteomes" id="UP000070282">
    <property type="component" value="Unassembled WGS sequence"/>
</dbReference>
<dbReference type="FunFam" id="3.30.830.10:FF:000012">
    <property type="entry name" value="Protease 3"/>
    <property type="match status" value="1"/>
</dbReference>
<evidence type="ECO:0000256" key="3">
    <source>
        <dbReference type="ARBA" id="ARBA00007261"/>
    </source>
</evidence>
<dbReference type="Pfam" id="PF22456">
    <property type="entry name" value="PqqF-like_C_4"/>
    <property type="match status" value="1"/>
</dbReference>
<sequence>MTADRPVFQNLYRFQFVLLFLLGSVLLSPLAVAGASPTKSPNDPNEYRFLELDNGLRVILASDPEADKAAASMNVAVGSGNDPADREGLAHFLEHMLFLGTEKYPDPGEYQQFIRSHGGSHNAFTAFADTNYFFDVEAEFLEPALDRFAQQFSHPLFTPELVDRERNAVHSEYTAKLKEDGRRFLSVLKAGGNPDHAFSQFAVGNLTTLENTEENPLRPDLIQFWQDQYSANIMTLAVYGPQPLDQLEQMVRERFIAIENRNLTAKTHPQPLYVESRLPERITAESLRDSRSMTLSFPIPSQRDNYRTKPASYVANLLGHEGPGSLFDTLKQAGLVESLSAGLGMDTGDHATLDIRMSLTREGLERQDEIIALAFRYIDKVRQSGVNEDRFEEMKQLAVIDFRFRERSEPMREAMRLSSLLRDYPPEDLLSAPWLMDRYAPEQYKALLERLTPDNLKVWVFAPNRNFEAPQFTQWYQTPWQRAPLSVESEVESTLAERLALPAANPFVPENLELVPGNTMAQPVLLDELDGLAVWYARDTQFNTPKANVFISLRTPQARSSARNEVLTQLLVDAIDTNLNAWAYSARLAGLDYSIYPHLRGVTIRVGGYNDKLYKLVNRILLEFADPKFTEQRFDVARQRLIDGLENKAKDRPVQQTSEFIQTALIDGTFPVPDKLAAAREVTLNELEAFGARLVAQTDPVMLAHGNLTEAATLNMARQVQAMVLNNRERTTVDRSRMRQLPQGQTLATLTLEHPDTGYTLYLQGRDTSYEERARFRLLAQILSSPFYEDIRTNRQLGYIVYATAFEILETPALGLVVQSPEATAEAIDQAVMEFAEGYADRLAELTSERLAREKQAVISQLLQRDRQLGEVSGRYWREIDRGNTAFDSRERLADAIQKVTLDQLKTTFRNAMIERQRALLVVTGDDGENSRSVLDRLRQRDAVPARVER</sequence>
<dbReference type="InterPro" id="IPR032632">
    <property type="entry name" value="Peptidase_M16_M"/>
</dbReference>
<keyword evidence="9" id="KW-0862">Zinc</keyword>
<dbReference type="InterPro" id="IPR011249">
    <property type="entry name" value="Metalloenz_LuxS/M16"/>
</dbReference>
<feature type="domain" description="Coenzyme PQQ synthesis protein F-like C-terminal lobe" evidence="19">
    <location>
        <begin position="778"/>
        <end position="877"/>
    </location>
</feature>
<evidence type="ECO:0000256" key="6">
    <source>
        <dbReference type="ARBA" id="ARBA00022670"/>
    </source>
</evidence>